<sequence>MEPSDSLVTVSSPPEAALLSEAESLFAPLLCDITQQVHVGMENMLKMINEIDQCSNEIVEDLDKCKKSTIERKKMLEDDKECFQKAALSVLDMLNNEEINKSFNSS</sequence>
<evidence type="ECO:0000313" key="2">
    <source>
        <dbReference type="Proteomes" id="UP000825729"/>
    </source>
</evidence>
<dbReference type="PANTHER" id="PTHR36800">
    <property type="entry name" value="POLYAMINE-MODULATED FACTOR 1-BINDING PROTEIN"/>
    <property type="match status" value="1"/>
</dbReference>
<accession>A0AAV7FDN0</accession>
<reference evidence="1 2" key="1">
    <citation type="submission" date="2021-07" db="EMBL/GenBank/DDBJ databases">
        <title>The Aristolochia fimbriata genome: insights into angiosperm evolution, floral development and chemical biosynthesis.</title>
        <authorList>
            <person name="Jiao Y."/>
        </authorList>
    </citation>
    <scope>NUCLEOTIDE SEQUENCE [LARGE SCALE GENOMIC DNA]</scope>
    <source>
        <strain evidence="1">IBCAS-2021</strain>
        <tissue evidence="1">Leaf</tissue>
    </source>
</reference>
<dbReference type="PANTHER" id="PTHR36800:SF1">
    <property type="entry name" value="POLYAMINE-MODULATED FACTOR 1-BINDING PROTEIN"/>
    <property type="match status" value="1"/>
</dbReference>
<organism evidence="1 2">
    <name type="scientific">Aristolochia fimbriata</name>
    <name type="common">White veined hardy Dutchman's pipe vine</name>
    <dbReference type="NCBI Taxonomy" id="158543"/>
    <lineage>
        <taxon>Eukaryota</taxon>
        <taxon>Viridiplantae</taxon>
        <taxon>Streptophyta</taxon>
        <taxon>Embryophyta</taxon>
        <taxon>Tracheophyta</taxon>
        <taxon>Spermatophyta</taxon>
        <taxon>Magnoliopsida</taxon>
        <taxon>Magnoliidae</taxon>
        <taxon>Piperales</taxon>
        <taxon>Aristolochiaceae</taxon>
        <taxon>Aristolochia</taxon>
    </lineage>
</organism>
<gene>
    <name evidence="1" type="ORF">H6P81_003808</name>
</gene>
<dbReference type="AlphaFoldDB" id="A0AAV7FDN0"/>
<evidence type="ECO:0000313" key="1">
    <source>
        <dbReference type="EMBL" id="KAG9459300.1"/>
    </source>
</evidence>
<keyword evidence="2" id="KW-1185">Reference proteome</keyword>
<protein>
    <submittedName>
        <fullName evidence="1">Uncharacterized protein</fullName>
    </submittedName>
</protein>
<comment type="caution">
    <text evidence="1">The sequence shown here is derived from an EMBL/GenBank/DDBJ whole genome shotgun (WGS) entry which is preliminary data.</text>
</comment>
<dbReference type="EMBL" id="JAINDJ010000002">
    <property type="protein sequence ID" value="KAG9459300.1"/>
    <property type="molecule type" value="Genomic_DNA"/>
</dbReference>
<proteinExistence type="predicted"/>
<dbReference type="Proteomes" id="UP000825729">
    <property type="component" value="Unassembled WGS sequence"/>
</dbReference>
<name>A0AAV7FDN0_ARIFI</name>